<keyword evidence="1" id="KW-0812">Transmembrane</keyword>
<dbReference type="Proteomes" id="UP000317863">
    <property type="component" value="Unassembled WGS sequence"/>
</dbReference>
<name>A0A544QTG0_9FIRM</name>
<sequence>MANKSDIKTKDVKKSTRCSKCGRDIKNINKKFDIEWPNGSTVHCCSNDCNLELSNYKKKYSTERMAFIAQLIFGIAGIISVLMQYKIAAQIFIAIDAIIFLVFPHAIFNPRLRASYDETKRQSRNIATSLLMFVVIWFYFLYKSKGL</sequence>
<keyword evidence="3" id="KW-1185">Reference proteome</keyword>
<evidence type="ECO:0000256" key="1">
    <source>
        <dbReference type="SAM" id="Phobius"/>
    </source>
</evidence>
<evidence type="ECO:0000313" key="3">
    <source>
        <dbReference type="Proteomes" id="UP000317863"/>
    </source>
</evidence>
<comment type="caution">
    <text evidence="2">The sequence shown here is derived from an EMBL/GenBank/DDBJ whole genome shotgun (WGS) entry which is preliminary data.</text>
</comment>
<feature type="transmembrane region" description="Helical" evidence="1">
    <location>
        <begin position="91"/>
        <end position="112"/>
    </location>
</feature>
<feature type="transmembrane region" description="Helical" evidence="1">
    <location>
        <begin position="65"/>
        <end position="85"/>
    </location>
</feature>
<dbReference type="AlphaFoldDB" id="A0A544QTG0"/>
<reference evidence="2 3" key="1">
    <citation type="submission" date="2019-02" db="EMBL/GenBank/DDBJ databases">
        <title>Peptostreptococcaceae bacterium ZHW00191 nov., a new bacterium isolated from the human gut.</title>
        <authorList>
            <person name="Zhou H.-W."/>
            <person name="Chen X.-J."/>
        </authorList>
    </citation>
    <scope>NUCLEOTIDE SEQUENCE [LARGE SCALE GENOMIC DNA]</scope>
    <source>
        <strain evidence="2 3">ZHW00191</strain>
    </source>
</reference>
<dbReference type="EMBL" id="SGJB01000019">
    <property type="protein sequence ID" value="TQQ83970.1"/>
    <property type="molecule type" value="Genomic_DNA"/>
</dbReference>
<gene>
    <name evidence="2" type="ORF">EXD82_09285</name>
</gene>
<dbReference type="RefSeq" id="WP_142536637.1">
    <property type="nucleotide sequence ID" value="NZ_SGJB01000019.1"/>
</dbReference>
<proteinExistence type="predicted"/>
<keyword evidence="1" id="KW-0472">Membrane</keyword>
<organism evidence="2 3">
    <name type="scientific">Peptacetobacter hominis</name>
    <dbReference type="NCBI Taxonomy" id="2743610"/>
    <lineage>
        <taxon>Bacteria</taxon>
        <taxon>Bacillati</taxon>
        <taxon>Bacillota</taxon>
        <taxon>Clostridia</taxon>
        <taxon>Peptostreptococcales</taxon>
        <taxon>Peptostreptococcaceae</taxon>
        <taxon>Peptacetobacter</taxon>
    </lineage>
</organism>
<evidence type="ECO:0000313" key="2">
    <source>
        <dbReference type="EMBL" id="TQQ83970.1"/>
    </source>
</evidence>
<keyword evidence="1" id="KW-1133">Transmembrane helix</keyword>
<accession>A0A544QTG0</accession>
<dbReference type="OrthoDB" id="9965070at2"/>
<feature type="transmembrane region" description="Helical" evidence="1">
    <location>
        <begin position="124"/>
        <end position="142"/>
    </location>
</feature>
<protein>
    <submittedName>
        <fullName evidence="2">Uncharacterized protein</fullName>
    </submittedName>
</protein>